<evidence type="ECO:0000313" key="2">
    <source>
        <dbReference type="EMBL" id="MFD1874177.1"/>
    </source>
</evidence>
<dbReference type="EMBL" id="JBHUFD010000006">
    <property type="protein sequence ID" value="MFD1874177.1"/>
    <property type="molecule type" value="Genomic_DNA"/>
</dbReference>
<keyword evidence="1" id="KW-0175">Coiled coil</keyword>
<dbReference type="RefSeq" id="WP_382315741.1">
    <property type="nucleotide sequence ID" value="NZ_JBHUFD010000006.1"/>
</dbReference>
<organism evidence="2 3">
    <name type="scientific">Hymenobacter bucti</name>
    <dbReference type="NCBI Taxonomy" id="1844114"/>
    <lineage>
        <taxon>Bacteria</taxon>
        <taxon>Pseudomonadati</taxon>
        <taxon>Bacteroidota</taxon>
        <taxon>Cytophagia</taxon>
        <taxon>Cytophagales</taxon>
        <taxon>Hymenobacteraceae</taxon>
        <taxon>Hymenobacter</taxon>
    </lineage>
</organism>
<comment type="caution">
    <text evidence="2">The sequence shown here is derived from an EMBL/GenBank/DDBJ whole genome shotgun (WGS) entry which is preliminary data.</text>
</comment>
<dbReference type="Proteomes" id="UP001597197">
    <property type="component" value="Unassembled WGS sequence"/>
</dbReference>
<protein>
    <submittedName>
        <fullName evidence="2">Uncharacterized protein</fullName>
    </submittedName>
</protein>
<evidence type="ECO:0000256" key="1">
    <source>
        <dbReference type="SAM" id="Coils"/>
    </source>
</evidence>
<gene>
    <name evidence="2" type="ORF">ACFSDX_17165</name>
</gene>
<accession>A0ABW4QXW3</accession>
<keyword evidence="3" id="KW-1185">Reference proteome</keyword>
<reference evidence="3" key="1">
    <citation type="journal article" date="2019" name="Int. J. Syst. Evol. Microbiol.">
        <title>The Global Catalogue of Microorganisms (GCM) 10K type strain sequencing project: providing services to taxonomists for standard genome sequencing and annotation.</title>
        <authorList>
            <consortium name="The Broad Institute Genomics Platform"/>
            <consortium name="The Broad Institute Genome Sequencing Center for Infectious Disease"/>
            <person name="Wu L."/>
            <person name="Ma J."/>
        </authorList>
    </citation>
    <scope>NUCLEOTIDE SEQUENCE [LARGE SCALE GENOMIC DNA]</scope>
    <source>
        <strain evidence="3">CGMCC 1.15795</strain>
    </source>
</reference>
<sequence>MAILDNLVRGVKDFFVEEGHAAPAAPAAARPLPTAPAPALADLAPGQAQPEQRHLDHIAQLLAGDGRDFHAFTKMVKSLAASGLSGPLLYQTAFNAFAAVTGQDLPALLTSAEALTQKLADDRAKVQAHHREKTGETVPLKGAPSALAQLRNQEAQLQADVVALTKQLTDKSQQLQETQQQVQQESTKAQSALASYELANAAAAAELQVHQQATKSFLINK</sequence>
<name>A0ABW4QXW3_9BACT</name>
<feature type="coiled-coil region" evidence="1">
    <location>
        <begin position="147"/>
        <end position="188"/>
    </location>
</feature>
<proteinExistence type="predicted"/>
<evidence type="ECO:0000313" key="3">
    <source>
        <dbReference type="Proteomes" id="UP001597197"/>
    </source>
</evidence>